<keyword evidence="3" id="KW-0804">Transcription</keyword>
<dbReference type="CDD" id="cd01392">
    <property type="entry name" value="HTH_LacI"/>
    <property type="match status" value="1"/>
</dbReference>
<dbReference type="Gene3D" id="1.10.260.40">
    <property type="entry name" value="lambda repressor-like DNA-binding domains"/>
    <property type="match status" value="1"/>
</dbReference>
<evidence type="ECO:0000256" key="2">
    <source>
        <dbReference type="ARBA" id="ARBA00023125"/>
    </source>
</evidence>
<dbReference type="SUPFAM" id="SSF47413">
    <property type="entry name" value="lambda repressor-like DNA-binding domains"/>
    <property type="match status" value="1"/>
</dbReference>
<keyword evidence="1" id="KW-0805">Transcription regulation</keyword>
<dbReference type="GO" id="GO:0003700">
    <property type="term" value="F:DNA-binding transcription factor activity"/>
    <property type="evidence" value="ECO:0007669"/>
    <property type="project" value="TreeGrafter"/>
</dbReference>
<dbReference type="GO" id="GO:0000976">
    <property type="term" value="F:transcription cis-regulatory region binding"/>
    <property type="evidence" value="ECO:0007669"/>
    <property type="project" value="TreeGrafter"/>
</dbReference>
<dbReference type="EMBL" id="SNQI01000004">
    <property type="protein sequence ID" value="TEW73000.1"/>
    <property type="molecule type" value="Genomic_DNA"/>
</dbReference>
<dbReference type="InterPro" id="IPR010982">
    <property type="entry name" value="Lambda_DNA-bd_dom_sf"/>
</dbReference>
<proteinExistence type="predicted"/>
<dbReference type="SMART" id="SM00354">
    <property type="entry name" value="HTH_LACI"/>
    <property type="match status" value="1"/>
</dbReference>
<sequence>MKKYTIKDIAQLAGVSKGTVDRVLHKRGKVSEIALEKVTKILNEIEYKPNPIAKNLKINKIYKLAVILPDAQKDSYWEPCSGAIKEVENEFQHFGIEINKFVFDASETSSFLETSLNVITTKPDAILMVPLFQKEAKEIVTKCNINNIKVSVFNNYIDSNYSNNFIGQDLYQSGRVAAKLMDMVLKKGTIGIVHIDEDYQNATHLQEKEKGFRSYFNSLNTLDYDITTIHLNYKKSESFNNSLLSFLDKNPNINGIFVTISKSYVVVEALKERASDIAIVGYDLVKKNIDYLKQGEIDFLIHQKPKQQVYMGLSYLAEYFLFDKEIPSQLLLPLDIVTSENVDGYLM</sequence>
<dbReference type="PANTHER" id="PTHR30146:SF144">
    <property type="entry name" value="LACI-FAMILY TRANSCRIPTION REGULATOR"/>
    <property type="match status" value="1"/>
</dbReference>
<dbReference type="InterPro" id="IPR028082">
    <property type="entry name" value="Peripla_BP_I"/>
</dbReference>
<accession>A0A4Y8ARY6</accession>
<evidence type="ECO:0000313" key="6">
    <source>
        <dbReference type="Proteomes" id="UP000298517"/>
    </source>
</evidence>
<dbReference type="Pfam" id="PF00356">
    <property type="entry name" value="LacI"/>
    <property type="match status" value="1"/>
</dbReference>
<dbReference type="PROSITE" id="PS00356">
    <property type="entry name" value="HTH_LACI_1"/>
    <property type="match status" value="1"/>
</dbReference>
<evidence type="ECO:0000256" key="1">
    <source>
        <dbReference type="ARBA" id="ARBA00023015"/>
    </source>
</evidence>
<keyword evidence="6" id="KW-1185">Reference proteome</keyword>
<dbReference type="AlphaFoldDB" id="A0A4Y8ARY6"/>
<protein>
    <submittedName>
        <fullName evidence="5">LacI family DNA-binding transcriptional regulator</fullName>
    </submittedName>
</protein>
<dbReference type="PROSITE" id="PS50932">
    <property type="entry name" value="HTH_LACI_2"/>
    <property type="match status" value="1"/>
</dbReference>
<feature type="domain" description="HTH lacI-type" evidence="4">
    <location>
        <begin position="4"/>
        <end position="58"/>
    </location>
</feature>
<keyword evidence="2 5" id="KW-0238">DNA-binding</keyword>
<dbReference type="InterPro" id="IPR000843">
    <property type="entry name" value="HTH_LacI"/>
</dbReference>
<evidence type="ECO:0000256" key="3">
    <source>
        <dbReference type="ARBA" id="ARBA00023163"/>
    </source>
</evidence>
<evidence type="ECO:0000259" key="4">
    <source>
        <dbReference type="PROSITE" id="PS50932"/>
    </source>
</evidence>
<organism evidence="5 6">
    <name type="scientific">Gramella jeungdoensis</name>
    <dbReference type="NCBI Taxonomy" id="708091"/>
    <lineage>
        <taxon>Bacteria</taxon>
        <taxon>Pseudomonadati</taxon>
        <taxon>Bacteroidota</taxon>
        <taxon>Flavobacteriia</taxon>
        <taxon>Flavobacteriales</taxon>
        <taxon>Flavobacteriaceae</taxon>
        <taxon>Christiangramia</taxon>
    </lineage>
</organism>
<dbReference type="OrthoDB" id="628703at2"/>
<dbReference type="PANTHER" id="PTHR30146">
    <property type="entry name" value="LACI-RELATED TRANSCRIPTIONAL REPRESSOR"/>
    <property type="match status" value="1"/>
</dbReference>
<dbReference type="RefSeq" id="WP_134248703.1">
    <property type="nucleotide sequence ID" value="NZ_SNQI01000004.1"/>
</dbReference>
<dbReference type="InterPro" id="IPR025997">
    <property type="entry name" value="SBP_2_dom"/>
</dbReference>
<reference evidence="5 6" key="1">
    <citation type="journal article" date="2011" name="J. Microbiol.">
        <title>Gramella jeungdoensis sp. nov., isolated from a solar saltern in Korea.</title>
        <authorList>
            <person name="Joung Y."/>
            <person name="Kim H."/>
            <person name="Jang T."/>
            <person name="Ahn T.S."/>
            <person name="Joh K."/>
        </authorList>
    </citation>
    <scope>NUCLEOTIDE SEQUENCE [LARGE SCALE GENOMIC DNA]</scope>
    <source>
        <strain evidence="5 6">KCTC 23123</strain>
    </source>
</reference>
<dbReference type="Gene3D" id="3.40.50.2300">
    <property type="match status" value="2"/>
</dbReference>
<dbReference type="Proteomes" id="UP000298517">
    <property type="component" value="Unassembled WGS sequence"/>
</dbReference>
<dbReference type="SUPFAM" id="SSF53822">
    <property type="entry name" value="Periplasmic binding protein-like I"/>
    <property type="match status" value="1"/>
</dbReference>
<name>A0A4Y8ARY6_9FLAO</name>
<comment type="caution">
    <text evidence="5">The sequence shown here is derived from an EMBL/GenBank/DDBJ whole genome shotgun (WGS) entry which is preliminary data.</text>
</comment>
<gene>
    <name evidence="5" type="ORF">E2488_12470</name>
</gene>
<dbReference type="Pfam" id="PF13407">
    <property type="entry name" value="Peripla_BP_4"/>
    <property type="match status" value="1"/>
</dbReference>
<evidence type="ECO:0000313" key="5">
    <source>
        <dbReference type="EMBL" id="TEW73000.1"/>
    </source>
</evidence>